<accession>A0A4R6YJJ9</accession>
<dbReference type="SMART" id="SM00062">
    <property type="entry name" value="PBPb"/>
    <property type="match status" value="1"/>
</dbReference>
<evidence type="ECO:0000259" key="4">
    <source>
        <dbReference type="SMART" id="SM00079"/>
    </source>
</evidence>
<dbReference type="EMBL" id="SNZF01000003">
    <property type="protein sequence ID" value="TDR37116.1"/>
    <property type="molecule type" value="Genomic_DNA"/>
</dbReference>
<feature type="chain" id="PRO_5020519235" evidence="2">
    <location>
        <begin position="28"/>
        <end position="269"/>
    </location>
</feature>
<feature type="domain" description="Ionotropic glutamate receptor C-terminal" evidence="4">
    <location>
        <begin position="37"/>
        <end position="264"/>
    </location>
</feature>
<feature type="domain" description="Solute-binding protein family 3/N-terminal" evidence="3">
    <location>
        <begin position="37"/>
        <end position="264"/>
    </location>
</feature>
<dbReference type="InterPro" id="IPR001320">
    <property type="entry name" value="Iontro_rcpt_C"/>
</dbReference>
<dbReference type="Proteomes" id="UP000294958">
    <property type="component" value="Unassembled WGS sequence"/>
</dbReference>
<gene>
    <name evidence="5" type="ORF">DES43_10341</name>
</gene>
<feature type="signal peptide" evidence="2">
    <location>
        <begin position="1"/>
        <end position="27"/>
    </location>
</feature>
<dbReference type="InterPro" id="IPR001638">
    <property type="entry name" value="Solute-binding_3/MltF_N"/>
</dbReference>
<comment type="caution">
    <text evidence="5">The sequence shown here is derived from an EMBL/GenBank/DDBJ whole genome shotgun (WGS) entry which is preliminary data.</text>
</comment>
<evidence type="ECO:0000313" key="6">
    <source>
        <dbReference type="Proteomes" id="UP000294958"/>
    </source>
</evidence>
<protein>
    <submittedName>
        <fullName evidence="5">Amino acid ABC transporter substrate-binding protein (PAAT family)</fullName>
    </submittedName>
</protein>
<evidence type="ECO:0000259" key="3">
    <source>
        <dbReference type="SMART" id="SM00062"/>
    </source>
</evidence>
<evidence type="ECO:0000313" key="5">
    <source>
        <dbReference type="EMBL" id="TDR37116.1"/>
    </source>
</evidence>
<dbReference type="SMART" id="SM00079">
    <property type="entry name" value="PBPe"/>
    <property type="match status" value="1"/>
</dbReference>
<dbReference type="GO" id="GO:0015276">
    <property type="term" value="F:ligand-gated monoatomic ion channel activity"/>
    <property type="evidence" value="ECO:0007669"/>
    <property type="project" value="InterPro"/>
</dbReference>
<proteinExistence type="predicted"/>
<dbReference type="PANTHER" id="PTHR35936:SF17">
    <property type="entry name" value="ARGININE-BINDING EXTRACELLULAR PROTEIN ARTP"/>
    <property type="match status" value="1"/>
</dbReference>
<organism evidence="5 6">
    <name type="scientific">Aquamicrobium defluvii</name>
    <dbReference type="NCBI Taxonomy" id="69279"/>
    <lineage>
        <taxon>Bacteria</taxon>
        <taxon>Pseudomonadati</taxon>
        <taxon>Pseudomonadota</taxon>
        <taxon>Alphaproteobacteria</taxon>
        <taxon>Hyphomicrobiales</taxon>
        <taxon>Phyllobacteriaceae</taxon>
        <taxon>Aquamicrobium</taxon>
    </lineage>
</organism>
<keyword evidence="1 2" id="KW-0732">Signal</keyword>
<dbReference type="GO" id="GO:0016020">
    <property type="term" value="C:membrane"/>
    <property type="evidence" value="ECO:0007669"/>
    <property type="project" value="InterPro"/>
</dbReference>
<dbReference type="Pfam" id="PF00497">
    <property type="entry name" value="SBP_bac_3"/>
    <property type="match status" value="1"/>
</dbReference>
<keyword evidence="6" id="KW-1185">Reference proteome</keyword>
<reference evidence="5 6" key="1">
    <citation type="submission" date="2019-03" db="EMBL/GenBank/DDBJ databases">
        <title>Genomic Encyclopedia of Type Strains, Phase IV (KMG-IV): sequencing the most valuable type-strain genomes for metagenomic binning, comparative biology and taxonomic classification.</title>
        <authorList>
            <person name="Goeker M."/>
        </authorList>
    </citation>
    <scope>NUCLEOTIDE SEQUENCE [LARGE SCALE GENOMIC DNA]</scope>
    <source>
        <strain evidence="5 6">DSM 11603</strain>
    </source>
</reference>
<evidence type="ECO:0000256" key="1">
    <source>
        <dbReference type="ARBA" id="ARBA00022729"/>
    </source>
</evidence>
<dbReference type="SUPFAM" id="SSF53850">
    <property type="entry name" value="Periplasmic binding protein-like II"/>
    <property type="match status" value="1"/>
</dbReference>
<name>A0A4R6YJJ9_9HYPH</name>
<dbReference type="Gene3D" id="3.40.190.10">
    <property type="entry name" value="Periplasmic binding protein-like II"/>
    <property type="match status" value="2"/>
</dbReference>
<dbReference type="PANTHER" id="PTHR35936">
    <property type="entry name" value="MEMBRANE-BOUND LYTIC MUREIN TRANSGLYCOSYLASE F"/>
    <property type="match status" value="1"/>
</dbReference>
<sequence length="269" mass="29178">MKHRMSNTGLFLAGLLAFVLMPLAASAEALPDLGGRKVVVVTENAYPPLQFVDPRTGERKGWEYDAMDEIAKRLNFAVEYRNASWDVMIQAVADGQYDIGMDGITINDERKAKIDFSAPYMRSEQFMLVRADETRFTDAGSFAAFSDGLIGAQPGTTPFYTTVYSVLDGNEQNPRIKLFETFGATILALISGDIDAVLTDGTAGEGYVESSGGGLKMIGGPLGSEDFGFIFAKGSDLIAPVNAAIADMKADGTLEKLTVKWFRDYKMGE</sequence>
<dbReference type="AlphaFoldDB" id="A0A4R6YJJ9"/>
<evidence type="ECO:0000256" key="2">
    <source>
        <dbReference type="SAM" id="SignalP"/>
    </source>
</evidence>